<reference evidence="2 3" key="1">
    <citation type="journal article" date="2011" name="Proc. Natl. Acad. Sci. U.S.A.">
        <title>Evolutionary erosion of yeast sex chromosomes by mating-type switching accidents.</title>
        <authorList>
            <person name="Gordon J.L."/>
            <person name="Armisen D."/>
            <person name="Proux-Wera E."/>
            <person name="Oheigeartaigh S.S."/>
            <person name="Byrne K.P."/>
            <person name="Wolfe K.H."/>
        </authorList>
    </citation>
    <scope>NUCLEOTIDE SEQUENCE [LARGE SCALE GENOMIC DNA]</scope>
    <source>
        <strain evidence="3">ATCC 34711 / CBS 6284 / DSM 70876 / NBRC 10599 / NRRL Y-10934 / UCD 77-7</strain>
    </source>
</reference>
<dbReference type="EMBL" id="HE806321">
    <property type="protein sequence ID" value="CCH61820.1"/>
    <property type="molecule type" value="Genomic_DNA"/>
</dbReference>
<feature type="region of interest" description="Disordered" evidence="1">
    <location>
        <begin position="61"/>
        <end position="104"/>
    </location>
</feature>
<dbReference type="AlphaFoldDB" id="I2H618"/>
<evidence type="ECO:0000256" key="1">
    <source>
        <dbReference type="SAM" id="MobiDB-lite"/>
    </source>
</evidence>
<dbReference type="Pfam" id="PF17220">
    <property type="entry name" value="DUF5137"/>
    <property type="match status" value="1"/>
</dbReference>
<sequence>MEGSNGESECDAFEQYYLDRQDALQNSAVQKKEQNTLEYSNEHLQIQAEEIYLRSIPNQALPKMKPIPTPNGQRQVERRNLENDESLESNTSINSSTKRRRHDE</sequence>
<dbReference type="KEGG" id="tbl:TBLA_0F02810"/>
<evidence type="ECO:0000313" key="3">
    <source>
        <dbReference type="Proteomes" id="UP000002866"/>
    </source>
</evidence>
<dbReference type="Proteomes" id="UP000002866">
    <property type="component" value="Chromosome 6"/>
</dbReference>
<organism evidence="2 3">
    <name type="scientific">Henningerozyma blattae (strain ATCC 34711 / CBS 6284 / DSM 70876 / NBRC 10599 / NRRL Y-10934 / UCD 77-7)</name>
    <name type="common">Yeast</name>
    <name type="synonym">Tetrapisispora blattae</name>
    <dbReference type="NCBI Taxonomy" id="1071380"/>
    <lineage>
        <taxon>Eukaryota</taxon>
        <taxon>Fungi</taxon>
        <taxon>Dikarya</taxon>
        <taxon>Ascomycota</taxon>
        <taxon>Saccharomycotina</taxon>
        <taxon>Saccharomycetes</taxon>
        <taxon>Saccharomycetales</taxon>
        <taxon>Saccharomycetaceae</taxon>
        <taxon>Henningerozyma</taxon>
    </lineage>
</organism>
<dbReference type="GeneID" id="14496929"/>
<proteinExistence type="predicted"/>
<gene>
    <name evidence="2" type="primary">TBLA0F02810</name>
    <name evidence="2" type="ORF">TBLA_0F02810</name>
</gene>
<dbReference type="InterPro" id="IPR033775">
    <property type="entry name" value="DUF5137"/>
</dbReference>
<evidence type="ECO:0000313" key="2">
    <source>
        <dbReference type="EMBL" id="CCH61820.1"/>
    </source>
</evidence>
<accession>I2H618</accession>
<name>I2H618_HENB6</name>
<dbReference type="HOGENOM" id="CLU_2251852_0_0_1"/>
<keyword evidence="3" id="KW-1185">Reference proteome</keyword>
<dbReference type="InParanoid" id="I2H618"/>
<protein>
    <submittedName>
        <fullName evidence="2">Uncharacterized protein</fullName>
    </submittedName>
</protein>
<dbReference type="RefSeq" id="XP_004181339.1">
    <property type="nucleotide sequence ID" value="XM_004181291.1"/>
</dbReference>